<evidence type="ECO:0000313" key="2">
    <source>
        <dbReference type="Proteomes" id="UP000003532"/>
    </source>
</evidence>
<organism evidence="1 2">
    <name type="scientific">Salmonella enterica subsp. enterica serovar Inverness str. R8-3668</name>
    <dbReference type="NCBI Taxonomy" id="913075"/>
    <lineage>
        <taxon>Bacteria</taxon>
        <taxon>Pseudomonadati</taxon>
        <taxon>Pseudomonadota</taxon>
        <taxon>Gammaproteobacteria</taxon>
        <taxon>Enterobacterales</taxon>
        <taxon>Enterobacteriaceae</taxon>
        <taxon>Salmonella</taxon>
    </lineage>
</organism>
<protein>
    <submittedName>
        <fullName evidence="1">Uncharacterized protein</fullName>
    </submittedName>
</protein>
<reference evidence="1 2" key="1">
    <citation type="journal article" date="2011" name="BMC Genomics">
        <title>Genome sequencing reveals diversification of virulence factor content and possible host adaptation in distinct subpopulations of Salmonella enterica.</title>
        <authorList>
            <person name="den Bakker H.C."/>
            <person name="Moreno Switt A.I."/>
            <person name="Govoni G."/>
            <person name="Cummings C.A."/>
            <person name="Ranieri M.L."/>
            <person name="Degoricija L."/>
            <person name="Hoelzer K."/>
            <person name="Rodriguez-Rivera L.D."/>
            <person name="Brown S."/>
            <person name="Bolchacova E."/>
            <person name="Furtado M.R."/>
            <person name="Wiedmann M."/>
        </authorList>
    </citation>
    <scope>NUCLEOTIDE SEQUENCE [LARGE SCALE GENOMIC DNA]</scope>
    <source>
        <strain evidence="1 2">R8-3668</strain>
    </source>
</reference>
<sequence length="30" mass="3025">MPAAIASFASGKAVNTVAYQAQSLQNDSAI</sequence>
<dbReference type="AlphaFoldDB" id="G5NJR4"/>
<gene>
    <name evidence="1" type="ORF">LTSEINV_5333</name>
</gene>
<comment type="caution">
    <text evidence="1">The sequence shown here is derived from an EMBL/GenBank/DDBJ whole genome shotgun (WGS) entry which is preliminary data.</text>
</comment>
<dbReference type="Proteomes" id="UP000003532">
    <property type="component" value="Unassembled WGS sequence"/>
</dbReference>
<feature type="non-terminal residue" evidence="1">
    <location>
        <position position="30"/>
    </location>
</feature>
<accession>G5NJR4</accession>
<dbReference type="EMBL" id="AFCO01001744">
    <property type="protein sequence ID" value="EHC50387.1"/>
    <property type="molecule type" value="Genomic_DNA"/>
</dbReference>
<name>G5NJR4_SALET</name>
<proteinExistence type="predicted"/>
<evidence type="ECO:0000313" key="1">
    <source>
        <dbReference type="EMBL" id="EHC50387.1"/>
    </source>
</evidence>